<accession>A0A9P1C950</accession>
<sequence>MPSEVKKSLHSSAGIKAMVGDHWEQLQSSQLGLGRWLTGQPGQAQVGVQPPQLWPWAKPLSSLEHLELHPPKCKKTCLVHVQMIIRHPL</sequence>
<dbReference type="EMBL" id="CAMXCT010001115">
    <property type="protein sequence ID" value="CAI3986922.1"/>
    <property type="molecule type" value="Genomic_DNA"/>
</dbReference>
<comment type="caution">
    <text evidence="1">The sequence shown here is derived from an EMBL/GenBank/DDBJ whole genome shotgun (WGS) entry which is preliminary data.</text>
</comment>
<evidence type="ECO:0000313" key="3">
    <source>
        <dbReference type="Proteomes" id="UP001152797"/>
    </source>
</evidence>
<evidence type="ECO:0000313" key="2">
    <source>
        <dbReference type="EMBL" id="CAL1140297.1"/>
    </source>
</evidence>
<keyword evidence="3" id="KW-1185">Reference proteome</keyword>
<reference evidence="1" key="1">
    <citation type="submission" date="2022-10" db="EMBL/GenBank/DDBJ databases">
        <authorList>
            <person name="Chen Y."/>
            <person name="Dougan E. K."/>
            <person name="Chan C."/>
            <person name="Rhodes N."/>
            <person name="Thang M."/>
        </authorList>
    </citation>
    <scope>NUCLEOTIDE SEQUENCE</scope>
</reference>
<gene>
    <name evidence="1" type="ORF">C1SCF055_LOCUS14235</name>
</gene>
<dbReference type="EMBL" id="CAMXCT020001115">
    <property type="protein sequence ID" value="CAL1140297.1"/>
    <property type="molecule type" value="Genomic_DNA"/>
</dbReference>
<evidence type="ECO:0000313" key="1">
    <source>
        <dbReference type="EMBL" id="CAI3986922.1"/>
    </source>
</evidence>
<name>A0A9P1C950_9DINO</name>
<protein>
    <submittedName>
        <fullName evidence="1">Uncharacterized protein</fullName>
    </submittedName>
</protein>
<dbReference type="Proteomes" id="UP001152797">
    <property type="component" value="Unassembled WGS sequence"/>
</dbReference>
<proteinExistence type="predicted"/>
<dbReference type="AlphaFoldDB" id="A0A9P1C950"/>
<organism evidence="1">
    <name type="scientific">Cladocopium goreaui</name>
    <dbReference type="NCBI Taxonomy" id="2562237"/>
    <lineage>
        <taxon>Eukaryota</taxon>
        <taxon>Sar</taxon>
        <taxon>Alveolata</taxon>
        <taxon>Dinophyceae</taxon>
        <taxon>Suessiales</taxon>
        <taxon>Symbiodiniaceae</taxon>
        <taxon>Cladocopium</taxon>
    </lineage>
</organism>
<dbReference type="EMBL" id="CAMXCT030001115">
    <property type="protein sequence ID" value="CAL4774234.1"/>
    <property type="molecule type" value="Genomic_DNA"/>
</dbReference>
<reference evidence="2" key="2">
    <citation type="submission" date="2024-04" db="EMBL/GenBank/DDBJ databases">
        <authorList>
            <person name="Chen Y."/>
            <person name="Shah S."/>
            <person name="Dougan E. K."/>
            <person name="Thang M."/>
            <person name="Chan C."/>
        </authorList>
    </citation>
    <scope>NUCLEOTIDE SEQUENCE [LARGE SCALE GENOMIC DNA]</scope>
</reference>